<dbReference type="PRINTS" id="PR00813">
    <property type="entry name" value="BCTERIALGSPG"/>
</dbReference>
<evidence type="ECO:0000313" key="7">
    <source>
        <dbReference type="EMBL" id="ETW92234.1"/>
    </source>
</evidence>
<dbReference type="HOGENOM" id="CLU_091705_7_4_7"/>
<dbReference type="InterPro" id="IPR012902">
    <property type="entry name" value="N_methyl_site"/>
</dbReference>
<proteinExistence type="predicted"/>
<evidence type="ECO:0000256" key="2">
    <source>
        <dbReference type="ARBA" id="ARBA00022481"/>
    </source>
</evidence>
<dbReference type="GO" id="GO:0015628">
    <property type="term" value="P:protein secretion by the type II secretion system"/>
    <property type="evidence" value="ECO:0007669"/>
    <property type="project" value="InterPro"/>
</dbReference>
<name>W4L2V2_ENTF1</name>
<evidence type="ECO:0000256" key="3">
    <source>
        <dbReference type="ARBA" id="ARBA00022692"/>
    </source>
</evidence>
<feature type="non-terminal residue" evidence="7">
    <location>
        <position position="84"/>
    </location>
</feature>
<dbReference type="SUPFAM" id="SSF54523">
    <property type="entry name" value="Pili subunits"/>
    <property type="match status" value="1"/>
</dbReference>
<feature type="transmembrane region" description="Helical" evidence="6">
    <location>
        <begin position="20"/>
        <end position="39"/>
    </location>
</feature>
<reference evidence="7 8" key="1">
    <citation type="journal article" date="2014" name="Nature">
        <title>An environmental bacterial taxon with a large and distinct metabolic repertoire.</title>
        <authorList>
            <person name="Wilson M.C."/>
            <person name="Mori T."/>
            <person name="Ruckert C."/>
            <person name="Uria A.R."/>
            <person name="Helf M.J."/>
            <person name="Takada K."/>
            <person name="Gernert C."/>
            <person name="Steffens U.A."/>
            <person name="Heycke N."/>
            <person name="Schmitt S."/>
            <person name="Rinke C."/>
            <person name="Helfrich E.J."/>
            <person name="Brachmann A.O."/>
            <person name="Gurgui C."/>
            <person name="Wakimoto T."/>
            <person name="Kracht M."/>
            <person name="Crusemann M."/>
            <person name="Hentschel U."/>
            <person name="Abe I."/>
            <person name="Matsunaga S."/>
            <person name="Kalinowski J."/>
            <person name="Takeyama H."/>
            <person name="Piel J."/>
        </authorList>
    </citation>
    <scope>NUCLEOTIDE SEQUENCE [LARGE SCALE GENOMIC DNA]</scope>
    <source>
        <strain evidence="8">TSY1</strain>
    </source>
</reference>
<keyword evidence="3 6" id="KW-0812">Transmembrane</keyword>
<evidence type="ECO:0000256" key="4">
    <source>
        <dbReference type="ARBA" id="ARBA00022989"/>
    </source>
</evidence>
<evidence type="ECO:0000256" key="6">
    <source>
        <dbReference type="SAM" id="Phobius"/>
    </source>
</evidence>
<keyword evidence="2" id="KW-0488">Methylation</keyword>
<dbReference type="GO" id="GO:0015627">
    <property type="term" value="C:type II protein secretion system complex"/>
    <property type="evidence" value="ECO:0007669"/>
    <property type="project" value="InterPro"/>
</dbReference>
<dbReference type="PANTHER" id="PTHR30093">
    <property type="entry name" value="GENERAL SECRETION PATHWAY PROTEIN G"/>
    <property type="match status" value="1"/>
</dbReference>
<dbReference type="InterPro" id="IPR000983">
    <property type="entry name" value="Bac_GSPG_pilin"/>
</dbReference>
<keyword evidence="8" id="KW-1185">Reference proteome</keyword>
<sequence>MLSFFYKSHSKSFGFTLIELMIVVAIVGILAAIAVPNFIAYRNKSRIASAVGSIESVRAAIAAYAADSNGNTFPSAMATYGDLT</sequence>
<dbReference type="InterPro" id="IPR045584">
    <property type="entry name" value="Pilin-like"/>
</dbReference>
<dbReference type="GO" id="GO:0016020">
    <property type="term" value="C:membrane"/>
    <property type="evidence" value="ECO:0007669"/>
    <property type="project" value="UniProtKB-SubCell"/>
</dbReference>
<evidence type="ECO:0000256" key="5">
    <source>
        <dbReference type="ARBA" id="ARBA00023136"/>
    </source>
</evidence>
<organism evidence="7 8">
    <name type="scientific">Entotheonella factor</name>
    <dbReference type="NCBI Taxonomy" id="1429438"/>
    <lineage>
        <taxon>Bacteria</taxon>
        <taxon>Pseudomonadati</taxon>
        <taxon>Nitrospinota/Tectimicrobiota group</taxon>
        <taxon>Candidatus Tectimicrobiota</taxon>
        <taxon>Candidatus Entotheonellia</taxon>
        <taxon>Candidatus Entotheonellales</taxon>
        <taxon>Candidatus Entotheonellaceae</taxon>
        <taxon>Candidatus Entotheonella</taxon>
    </lineage>
</organism>
<keyword evidence="5 6" id="KW-0472">Membrane</keyword>
<dbReference type="PANTHER" id="PTHR30093:SF44">
    <property type="entry name" value="TYPE II SECRETION SYSTEM CORE PROTEIN G"/>
    <property type="match status" value="1"/>
</dbReference>
<dbReference type="Proteomes" id="UP000019141">
    <property type="component" value="Unassembled WGS sequence"/>
</dbReference>
<dbReference type="EMBL" id="AZHW01001580">
    <property type="protein sequence ID" value="ETW92234.1"/>
    <property type="molecule type" value="Genomic_DNA"/>
</dbReference>
<evidence type="ECO:0000256" key="1">
    <source>
        <dbReference type="ARBA" id="ARBA00004167"/>
    </source>
</evidence>
<accession>W4L2V2</accession>
<comment type="subcellular location">
    <subcellularLocation>
        <location evidence="1">Membrane</location>
        <topology evidence="1">Single-pass membrane protein</topology>
    </subcellularLocation>
</comment>
<dbReference type="AlphaFoldDB" id="W4L2V2"/>
<evidence type="ECO:0000313" key="8">
    <source>
        <dbReference type="Proteomes" id="UP000019141"/>
    </source>
</evidence>
<dbReference type="Pfam" id="PF07963">
    <property type="entry name" value="N_methyl"/>
    <property type="match status" value="1"/>
</dbReference>
<dbReference type="Gene3D" id="3.30.700.10">
    <property type="entry name" value="Glycoprotein, Type 4 Pilin"/>
    <property type="match status" value="1"/>
</dbReference>
<gene>
    <name evidence="7" type="ORF">ETSY1_44540</name>
</gene>
<comment type="caution">
    <text evidence="7">The sequence shown here is derived from an EMBL/GenBank/DDBJ whole genome shotgun (WGS) entry which is preliminary data.</text>
</comment>
<dbReference type="NCBIfam" id="TIGR02532">
    <property type="entry name" value="IV_pilin_GFxxxE"/>
    <property type="match status" value="1"/>
</dbReference>
<keyword evidence="4 6" id="KW-1133">Transmembrane helix</keyword>
<protein>
    <submittedName>
        <fullName evidence="7">Fimbrial protein</fullName>
    </submittedName>
</protein>